<evidence type="ECO:0000313" key="8">
    <source>
        <dbReference type="Proteomes" id="UP000005408"/>
    </source>
</evidence>
<organism evidence="7 8">
    <name type="scientific">Magallana gigas</name>
    <name type="common">Pacific oyster</name>
    <name type="synonym">Crassostrea gigas</name>
    <dbReference type="NCBI Taxonomy" id="29159"/>
    <lineage>
        <taxon>Eukaryota</taxon>
        <taxon>Metazoa</taxon>
        <taxon>Spiralia</taxon>
        <taxon>Lophotrochozoa</taxon>
        <taxon>Mollusca</taxon>
        <taxon>Bivalvia</taxon>
        <taxon>Autobranchia</taxon>
        <taxon>Pteriomorphia</taxon>
        <taxon>Ostreida</taxon>
        <taxon>Ostreoidea</taxon>
        <taxon>Ostreidae</taxon>
        <taxon>Magallana</taxon>
    </lineage>
</organism>
<keyword evidence="4 5" id="KW-0472">Membrane</keyword>
<proteinExistence type="predicted"/>
<sequence>MDNATQKSMDNATQMTHSVLQDGYDLPVYGLDTGWFLYIHVPALCCIFVSLLCASAVLVVSFRSQTRPFFSWMRSERFVVYLSMCDVLFNITQSLGHLQMVITKDHVYPVQLCEFYSFFLEFIAPAQVLVTHVAAFNAFGLVFLQKKLEFGKYDWKLLVINFGVPFVLSASAALSGYYGPMGYGCQFDPIKGDVAQIFFSTVPMTMVLVTNVVLYVLTWWKIHTESKRIKTIHENEAQTLLASHKASKLMSLFVTTFFVQWWALGIVSVWHNFAVVPQQFITVLVMFTNLGGVLRGVVYIIIKRRTDRNYINKPLKSSSQMSADSGISNSTTNVSVIDTHI</sequence>
<protein>
    <recommendedName>
        <fullName evidence="6">G-protein coupled receptors family 1 profile domain-containing protein</fullName>
    </recommendedName>
</protein>
<accession>A0A8W8I6H8</accession>
<keyword evidence="3 5" id="KW-1133">Transmembrane helix</keyword>
<name>A0A8W8I6H8_MAGGI</name>
<evidence type="ECO:0000256" key="3">
    <source>
        <dbReference type="ARBA" id="ARBA00022989"/>
    </source>
</evidence>
<comment type="subcellular location">
    <subcellularLocation>
        <location evidence="1">Membrane</location>
        <topology evidence="1">Multi-pass membrane protein</topology>
    </subcellularLocation>
</comment>
<evidence type="ECO:0000256" key="4">
    <source>
        <dbReference type="ARBA" id="ARBA00023136"/>
    </source>
</evidence>
<dbReference type="Proteomes" id="UP000005408">
    <property type="component" value="Unassembled WGS sequence"/>
</dbReference>
<dbReference type="Gene3D" id="1.20.1070.10">
    <property type="entry name" value="Rhodopsin 7-helix transmembrane proteins"/>
    <property type="match status" value="1"/>
</dbReference>
<dbReference type="PANTHER" id="PTHR23112:SF0">
    <property type="entry name" value="TRANSMEMBRANE PROTEIN 116"/>
    <property type="match status" value="1"/>
</dbReference>
<feature type="transmembrane region" description="Helical" evidence="5">
    <location>
        <begin position="197"/>
        <end position="220"/>
    </location>
</feature>
<feature type="transmembrane region" description="Helical" evidence="5">
    <location>
        <begin position="279"/>
        <end position="302"/>
    </location>
</feature>
<evidence type="ECO:0000256" key="2">
    <source>
        <dbReference type="ARBA" id="ARBA00022692"/>
    </source>
</evidence>
<evidence type="ECO:0000256" key="5">
    <source>
        <dbReference type="SAM" id="Phobius"/>
    </source>
</evidence>
<evidence type="ECO:0000313" key="7">
    <source>
        <dbReference type="EnsemblMetazoa" id="G12812.1:cds"/>
    </source>
</evidence>
<dbReference type="AlphaFoldDB" id="A0A8W8I6H8"/>
<feature type="transmembrane region" description="Helical" evidence="5">
    <location>
        <begin position="35"/>
        <end position="59"/>
    </location>
</feature>
<keyword evidence="2 5" id="KW-0812">Transmembrane</keyword>
<dbReference type="PANTHER" id="PTHR23112">
    <property type="entry name" value="G PROTEIN-COUPLED RECEPTOR 157-RELATED"/>
    <property type="match status" value="1"/>
</dbReference>
<evidence type="ECO:0000259" key="6">
    <source>
        <dbReference type="PROSITE" id="PS50262"/>
    </source>
</evidence>
<dbReference type="EnsemblMetazoa" id="G12812.1">
    <property type="protein sequence ID" value="G12812.1:cds"/>
    <property type="gene ID" value="G12812"/>
</dbReference>
<feature type="transmembrane region" description="Helical" evidence="5">
    <location>
        <begin position="156"/>
        <end position="177"/>
    </location>
</feature>
<dbReference type="SUPFAM" id="SSF81321">
    <property type="entry name" value="Family A G protein-coupled receptor-like"/>
    <property type="match status" value="1"/>
</dbReference>
<dbReference type="OrthoDB" id="6115658at2759"/>
<dbReference type="GO" id="GO:0004930">
    <property type="term" value="F:G protein-coupled receptor activity"/>
    <property type="evidence" value="ECO:0007669"/>
    <property type="project" value="TreeGrafter"/>
</dbReference>
<dbReference type="InterPro" id="IPR017452">
    <property type="entry name" value="GPCR_Rhodpsn_7TM"/>
</dbReference>
<keyword evidence="8" id="KW-1185">Reference proteome</keyword>
<reference evidence="7" key="1">
    <citation type="submission" date="2022-08" db="UniProtKB">
        <authorList>
            <consortium name="EnsemblMetazoa"/>
        </authorList>
    </citation>
    <scope>IDENTIFICATION</scope>
    <source>
        <strain evidence="7">05x7-T-G4-1.051#20</strain>
    </source>
</reference>
<feature type="transmembrane region" description="Helical" evidence="5">
    <location>
        <begin position="122"/>
        <end position="144"/>
    </location>
</feature>
<feature type="domain" description="G-protein coupled receptors family 1 profile" evidence="6">
    <location>
        <begin position="54"/>
        <end position="299"/>
    </location>
</feature>
<feature type="transmembrane region" description="Helical" evidence="5">
    <location>
        <begin position="249"/>
        <end position="273"/>
    </location>
</feature>
<feature type="transmembrane region" description="Helical" evidence="5">
    <location>
        <begin position="79"/>
        <end position="102"/>
    </location>
</feature>
<evidence type="ECO:0000256" key="1">
    <source>
        <dbReference type="ARBA" id="ARBA00004141"/>
    </source>
</evidence>
<dbReference type="PROSITE" id="PS50262">
    <property type="entry name" value="G_PROTEIN_RECEP_F1_2"/>
    <property type="match status" value="1"/>
</dbReference>
<dbReference type="GO" id="GO:0005886">
    <property type="term" value="C:plasma membrane"/>
    <property type="evidence" value="ECO:0007669"/>
    <property type="project" value="TreeGrafter"/>
</dbReference>
<dbReference type="GO" id="GO:0007189">
    <property type="term" value="P:adenylate cyclase-activating G protein-coupled receptor signaling pathway"/>
    <property type="evidence" value="ECO:0007669"/>
    <property type="project" value="TreeGrafter"/>
</dbReference>